<accession>A0ABX5YCV0</accession>
<evidence type="ECO:0000313" key="1">
    <source>
        <dbReference type="EMBL" id="QDY67483.1"/>
    </source>
</evidence>
<dbReference type="EMBL" id="CP042260">
    <property type="protein sequence ID" value="QDY67483.1"/>
    <property type="molecule type" value="Genomic_DNA"/>
</dbReference>
<evidence type="ECO:0000313" key="2">
    <source>
        <dbReference type="Proteomes" id="UP000320717"/>
    </source>
</evidence>
<keyword evidence="2" id="KW-1185">Reference proteome</keyword>
<organism evidence="1 2">
    <name type="scientific">Glutamicibacter halophytocola</name>
    <dbReference type="NCBI Taxonomy" id="1933880"/>
    <lineage>
        <taxon>Bacteria</taxon>
        <taxon>Bacillati</taxon>
        <taxon>Actinomycetota</taxon>
        <taxon>Actinomycetes</taxon>
        <taxon>Micrococcales</taxon>
        <taxon>Micrococcaceae</taxon>
        <taxon>Glutamicibacter</taxon>
    </lineage>
</organism>
<name>A0ABX5YCV0_9MICC</name>
<protein>
    <submittedName>
        <fullName evidence="1">Uncharacterized protein</fullName>
    </submittedName>
</protein>
<dbReference type="RefSeq" id="WP_146277772.1">
    <property type="nucleotide sequence ID" value="NZ_CP042260.1"/>
</dbReference>
<dbReference type="Proteomes" id="UP000320717">
    <property type="component" value="Chromosome"/>
</dbReference>
<proteinExistence type="predicted"/>
<reference evidence="1 2" key="1">
    <citation type="submission" date="2019-07" db="EMBL/GenBank/DDBJ databases">
        <title>Complete Genome Sequence of drought tolerant Plant Growth-Promoting Rhizobacterium Glutamicibacter halophytocola DR408.</title>
        <authorList>
            <person name="Nishu S.D."/>
            <person name="Lee T.K."/>
        </authorList>
    </citation>
    <scope>NUCLEOTIDE SEQUENCE [LARGE SCALE GENOMIC DNA]</scope>
    <source>
        <strain evidence="1 2">DR408</strain>
    </source>
</reference>
<sequence length="188" mass="21363">MMRPTISGDANIINTGNNVTISQNIAPKRVLSKSLIYKLLTIVGDKLLEDDDSAMSMILPIEVREKLEINQANKYFNIFRHLGYECDVIDNVIQGIPRGEKILRRLRNLFTDVADYDANGTPIPGNGTAQLDSLRETIYEIILNDADFDADKTWDEDIRHFIDALLMYGTWKCKILWNVGELISNDTN</sequence>
<gene>
    <name evidence="1" type="ORF">FQA45_14870</name>
</gene>